<proteinExistence type="predicted"/>
<dbReference type="AlphaFoldDB" id="A0AAP3ETS7"/>
<keyword evidence="1" id="KW-1133">Transmembrane helix</keyword>
<name>A0AAP3ETS7_MICLU</name>
<sequence>MAVFIAHVLFMAAARIVLLRLGVDQVGLHLLIGVVIGVGGPLMLLWLSQLLRVQWLFSAPQWLTRRV</sequence>
<dbReference type="Proteomes" id="UP001205867">
    <property type="component" value="Unassembled WGS sequence"/>
</dbReference>
<protein>
    <submittedName>
        <fullName evidence="2">Uncharacterized protein</fullName>
    </submittedName>
</protein>
<organism evidence="2 3">
    <name type="scientific">Micrococcus luteus</name>
    <name type="common">Micrococcus lysodeikticus</name>
    <dbReference type="NCBI Taxonomy" id="1270"/>
    <lineage>
        <taxon>Bacteria</taxon>
        <taxon>Bacillati</taxon>
        <taxon>Actinomycetota</taxon>
        <taxon>Actinomycetes</taxon>
        <taxon>Micrococcales</taxon>
        <taxon>Micrococcaceae</taxon>
        <taxon>Micrococcus</taxon>
    </lineage>
</organism>
<accession>A0AAP3ETS7</accession>
<feature type="transmembrane region" description="Helical" evidence="1">
    <location>
        <begin position="30"/>
        <end position="47"/>
    </location>
</feature>
<evidence type="ECO:0000313" key="2">
    <source>
        <dbReference type="EMBL" id="MCV7628568.1"/>
    </source>
</evidence>
<reference evidence="2" key="1">
    <citation type="submission" date="2023-06" db="EMBL/GenBank/DDBJ databases">
        <title>lsaBGC provides a comprehensive framework for evolutionary analysis of biosynthetic gene clusters within focal taxa.</title>
        <authorList>
            <person name="Salamzade R."/>
            <person name="Sandstrom S."/>
            <person name="Kalan L.R."/>
        </authorList>
    </citation>
    <scope>NUCLEOTIDE SEQUENCE</scope>
    <source>
        <strain evidence="2">P3-SID899</strain>
    </source>
</reference>
<evidence type="ECO:0000313" key="3">
    <source>
        <dbReference type="Proteomes" id="UP001205867"/>
    </source>
</evidence>
<gene>
    <name evidence="2" type="ORF">M3A82_004325</name>
</gene>
<dbReference type="EMBL" id="JALXKZ020000006">
    <property type="protein sequence ID" value="MCV7628568.1"/>
    <property type="molecule type" value="Genomic_DNA"/>
</dbReference>
<keyword evidence="1" id="KW-0812">Transmembrane</keyword>
<keyword evidence="1" id="KW-0472">Membrane</keyword>
<comment type="caution">
    <text evidence="2">The sequence shown here is derived from an EMBL/GenBank/DDBJ whole genome shotgun (WGS) entry which is preliminary data.</text>
</comment>
<evidence type="ECO:0000256" key="1">
    <source>
        <dbReference type="SAM" id="Phobius"/>
    </source>
</evidence>